<gene>
    <name evidence="6" type="ORF">GKZ89_17990</name>
</gene>
<dbReference type="GO" id="GO:0003700">
    <property type="term" value="F:DNA-binding transcription factor activity"/>
    <property type="evidence" value="ECO:0007669"/>
    <property type="project" value="InterPro"/>
</dbReference>
<dbReference type="PANTHER" id="PTHR30204">
    <property type="entry name" value="REDOX-CYCLING DRUG-SENSING TRANSCRIPTIONAL ACTIVATOR SOXR"/>
    <property type="match status" value="1"/>
</dbReference>
<dbReference type="InterPro" id="IPR000551">
    <property type="entry name" value="MerR-type_HTH_dom"/>
</dbReference>
<keyword evidence="1" id="KW-0678">Repressor</keyword>
<proteinExistence type="predicted"/>
<dbReference type="GO" id="GO:0003677">
    <property type="term" value="F:DNA binding"/>
    <property type="evidence" value="ECO:0007669"/>
    <property type="project" value="UniProtKB-KW"/>
</dbReference>
<keyword evidence="7" id="KW-1185">Reference proteome</keyword>
<dbReference type="OrthoDB" id="9811174at2"/>
<evidence type="ECO:0000259" key="5">
    <source>
        <dbReference type="PROSITE" id="PS50937"/>
    </source>
</evidence>
<evidence type="ECO:0000256" key="2">
    <source>
        <dbReference type="ARBA" id="ARBA00023015"/>
    </source>
</evidence>
<keyword evidence="2" id="KW-0805">Transcription regulation</keyword>
<evidence type="ECO:0000256" key="4">
    <source>
        <dbReference type="ARBA" id="ARBA00023163"/>
    </source>
</evidence>
<keyword evidence="4" id="KW-0804">Transcription</keyword>
<dbReference type="PROSITE" id="PS50937">
    <property type="entry name" value="HTH_MERR_2"/>
    <property type="match status" value="1"/>
</dbReference>
<accession>A0A7X2V6A1</accession>
<sequence>MSLTIKEASEKVGMSSHTIRFYEKQGLLPSLKRDSAGYRLFTDHDIEWLDFISCLRKTDIPITELKKIMDLTVEGNHTIQQRKKILLTHREAMLEKQNELDRAFQKIDKKLKYFNDLESRLDQTDGDASSLFCE</sequence>
<evidence type="ECO:0000256" key="1">
    <source>
        <dbReference type="ARBA" id="ARBA00022491"/>
    </source>
</evidence>
<feature type="domain" description="HTH merR-type" evidence="5">
    <location>
        <begin position="1"/>
        <end position="71"/>
    </location>
</feature>
<keyword evidence="3" id="KW-0238">DNA-binding</keyword>
<comment type="caution">
    <text evidence="6">The sequence shown here is derived from an EMBL/GenBank/DDBJ whole genome shotgun (WGS) entry which is preliminary data.</text>
</comment>
<dbReference type="Gene3D" id="1.10.1660.10">
    <property type="match status" value="1"/>
</dbReference>
<reference evidence="6 7" key="1">
    <citation type="journal article" date="2017" name="Int. J. Syst. Evol. Microbiol.">
        <title>Bacillus mangrovi sp. nov., isolated from a sediment sample from a mangrove forest.</title>
        <authorList>
            <person name="Gupta V."/>
            <person name="Singh P.K."/>
            <person name="Korpole S."/>
            <person name="Tanuku N.R.S."/>
            <person name="Pinnaka A.K."/>
        </authorList>
    </citation>
    <scope>NUCLEOTIDE SEQUENCE [LARGE SCALE GENOMIC DNA]</scope>
    <source>
        <strain evidence="6 7">KCTC 33872</strain>
    </source>
</reference>
<dbReference type="PRINTS" id="PR00040">
    <property type="entry name" value="HTHMERR"/>
</dbReference>
<dbReference type="SUPFAM" id="SSF46955">
    <property type="entry name" value="Putative DNA-binding domain"/>
    <property type="match status" value="1"/>
</dbReference>
<dbReference type="SMART" id="SM00422">
    <property type="entry name" value="HTH_MERR"/>
    <property type="match status" value="1"/>
</dbReference>
<dbReference type="EMBL" id="WMIB01000026">
    <property type="protein sequence ID" value="MTH55290.1"/>
    <property type="molecule type" value="Genomic_DNA"/>
</dbReference>
<dbReference type="Proteomes" id="UP000434639">
    <property type="component" value="Unassembled WGS sequence"/>
</dbReference>
<evidence type="ECO:0000313" key="7">
    <source>
        <dbReference type="Proteomes" id="UP000434639"/>
    </source>
</evidence>
<dbReference type="Pfam" id="PF13411">
    <property type="entry name" value="MerR_1"/>
    <property type="match status" value="1"/>
</dbReference>
<dbReference type="RefSeq" id="WP_155113788.1">
    <property type="nucleotide sequence ID" value="NZ_WMIB01000026.1"/>
</dbReference>
<dbReference type="InterPro" id="IPR047057">
    <property type="entry name" value="MerR_fam"/>
</dbReference>
<dbReference type="InterPro" id="IPR009061">
    <property type="entry name" value="DNA-bd_dom_put_sf"/>
</dbReference>
<protein>
    <submittedName>
        <fullName evidence="6">MerR family transcriptional regulator</fullName>
    </submittedName>
</protein>
<evidence type="ECO:0000313" key="6">
    <source>
        <dbReference type="EMBL" id="MTH55290.1"/>
    </source>
</evidence>
<name>A0A7X2V6A1_9BACI</name>
<dbReference type="CDD" id="cd01109">
    <property type="entry name" value="HTH_YyaN"/>
    <property type="match status" value="1"/>
</dbReference>
<dbReference type="PANTHER" id="PTHR30204:SF69">
    <property type="entry name" value="MERR-FAMILY TRANSCRIPTIONAL REGULATOR"/>
    <property type="match status" value="1"/>
</dbReference>
<organism evidence="6 7">
    <name type="scientific">Metabacillus mangrovi</name>
    <dbReference type="NCBI Taxonomy" id="1491830"/>
    <lineage>
        <taxon>Bacteria</taxon>
        <taxon>Bacillati</taxon>
        <taxon>Bacillota</taxon>
        <taxon>Bacilli</taxon>
        <taxon>Bacillales</taxon>
        <taxon>Bacillaceae</taxon>
        <taxon>Metabacillus</taxon>
    </lineage>
</organism>
<dbReference type="AlphaFoldDB" id="A0A7X2V6A1"/>
<evidence type="ECO:0000256" key="3">
    <source>
        <dbReference type="ARBA" id="ARBA00023125"/>
    </source>
</evidence>